<sequence>MAKEEQGKVTLVLKESFCSEGFADEADSAAEKAREKTLSDQFEAKHAKNKASRERKQVKLRKMTRSLSHELKKLFVCQRVLHHHAYYYAEIWSSTIVPHLRIPGLCAPISYGAGLGYHPGGWSKSPVDEKLKWMKTIYNALLYHLVRKDSIYDSELVQIIAAVDASRYCVSRCKSAAVLSASLLKAAVLLVYLRVCRVREPSCVSCPRAVGGRFEDLTAESRCPSRVPSFVSCSRASQSAAVLSASLLRAAILLVYLRVCRVREPRSRRPF</sequence>
<dbReference type="Proteomes" id="UP000188268">
    <property type="component" value="Unassembled WGS sequence"/>
</dbReference>
<dbReference type="AlphaFoldDB" id="A0A1R3HIX3"/>
<proteinExistence type="predicted"/>
<keyword evidence="2" id="KW-1185">Reference proteome</keyword>
<evidence type="ECO:0000313" key="1">
    <source>
        <dbReference type="EMBL" id="OMO70306.1"/>
    </source>
</evidence>
<name>A0A1R3HIX3_COCAP</name>
<accession>A0A1R3HIX3</accession>
<protein>
    <submittedName>
        <fullName evidence="1">Splicing factor 3B subunit 2-like protein</fullName>
    </submittedName>
</protein>
<evidence type="ECO:0000313" key="2">
    <source>
        <dbReference type="Proteomes" id="UP000188268"/>
    </source>
</evidence>
<dbReference type="EMBL" id="AWWV01011822">
    <property type="protein sequence ID" value="OMO70306.1"/>
    <property type="molecule type" value="Genomic_DNA"/>
</dbReference>
<organism evidence="1 2">
    <name type="scientific">Corchorus capsularis</name>
    <name type="common">Jute</name>
    <dbReference type="NCBI Taxonomy" id="210143"/>
    <lineage>
        <taxon>Eukaryota</taxon>
        <taxon>Viridiplantae</taxon>
        <taxon>Streptophyta</taxon>
        <taxon>Embryophyta</taxon>
        <taxon>Tracheophyta</taxon>
        <taxon>Spermatophyta</taxon>
        <taxon>Magnoliopsida</taxon>
        <taxon>eudicotyledons</taxon>
        <taxon>Gunneridae</taxon>
        <taxon>Pentapetalae</taxon>
        <taxon>rosids</taxon>
        <taxon>malvids</taxon>
        <taxon>Malvales</taxon>
        <taxon>Malvaceae</taxon>
        <taxon>Grewioideae</taxon>
        <taxon>Apeibeae</taxon>
        <taxon>Corchorus</taxon>
    </lineage>
</organism>
<dbReference type="Gramene" id="OMO70306">
    <property type="protein sequence ID" value="OMO70306"/>
    <property type="gene ID" value="CCACVL1_18999"/>
</dbReference>
<gene>
    <name evidence="1" type="ORF">CCACVL1_18999</name>
</gene>
<dbReference type="OrthoDB" id="1702701at2759"/>
<comment type="caution">
    <text evidence="1">The sequence shown here is derived from an EMBL/GenBank/DDBJ whole genome shotgun (WGS) entry which is preliminary data.</text>
</comment>
<dbReference type="STRING" id="210143.A0A1R3HIX3"/>
<reference evidence="1 2" key="1">
    <citation type="submission" date="2013-09" db="EMBL/GenBank/DDBJ databases">
        <title>Corchorus capsularis genome sequencing.</title>
        <authorList>
            <person name="Alam M."/>
            <person name="Haque M.S."/>
            <person name="Islam M.S."/>
            <person name="Emdad E.M."/>
            <person name="Islam M.M."/>
            <person name="Ahmed B."/>
            <person name="Halim A."/>
            <person name="Hossen Q.M.M."/>
            <person name="Hossain M.Z."/>
            <person name="Ahmed R."/>
            <person name="Khan M.M."/>
            <person name="Islam R."/>
            <person name="Rashid M.M."/>
            <person name="Khan S.A."/>
            <person name="Rahman M.S."/>
            <person name="Alam M."/>
        </authorList>
    </citation>
    <scope>NUCLEOTIDE SEQUENCE [LARGE SCALE GENOMIC DNA]</scope>
    <source>
        <strain evidence="2">cv. CVL-1</strain>
        <tissue evidence="1">Whole seedling</tissue>
    </source>
</reference>